<dbReference type="EMBL" id="QKWP01000366">
    <property type="protein sequence ID" value="RIB21350.1"/>
    <property type="molecule type" value="Genomic_DNA"/>
</dbReference>
<feature type="compositionally biased region" description="Basic and acidic residues" evidence="1">
    <location>
        <begin position="155"/>
        <end position="169"/>
    </location>
</feature>
<evidence type="ECO:0000313" key="2">
    <source>
        <dbReference type="EMBL" id="RIB21350.1"/>
    </source>
</evidence>
<gene>
    <name evidence="2" type="ORF">C2G38_2176900</name>
</gene>
<comment type="caution">
    <text evidence="2">The sequence shown here is derived from an EMBL/GenBank/DDBJ whole genome shotgun (WGS) entry which is preliminary data.</text>
</comment>
<organism evidence="2 3">
    <name type="scientific">Gigaspora rosea</name>
    <dbReference type="NCBI Taxonomy" id="44941"/>
    <lineage>
        <taxon>Eukaryota</taxon>
        <taxon>Fungi</taxon>
        <taxon>Fungi incertae sedis</taxon>
        <taxon>Mucoromycota</taxon>
        <taxon>Glomeromycotina</taxon>
        <taxon>Glomeromycetes</taxon>
        <taxon>Diversisporales</taxon>
        <taxon>Gigasporaceae</taxon>
        <taxon>Gigaspora</taxon>
    </lineage>
</organism>
<dbReference type="OrthoDB" id="2388667at2759"/>
<dbReference type="AlphaFoldDB" id="A0A397VFV4"/>
<reference evidence="2 3" key="1">
    <citation type="submission" date="2018-06" db="EMBL/GenBank/DDBJ databases">
        <title>Comparative genomics reveals the genomic features of Rhizophagus irregularis, R. cerebriforme, R. diaphanum and Gigaspora rosea, and their symbiotic lifestyle signature.</title>
        <authorList>
            <person name="Morin E."/>
            <person name="San Clemente H."/>
            <person name="Chen E.C.H."/>
            <person name="De La Providencia I."/>
            <person name="Hainaut M."/>
            <person name="Kuo A."/>
            <person name="Kohler A."/>
            <person name="Murat C."/>
            <person name="Tang N."/>
            <person name="Roy S."/>
            <person name="Loubradou J."/>
            <person name="Henrissat B."/>
            <person name="Grigoriev I.V."/>
            <person name="Corradi N."/>
            <person name="Roux C."/>
            <person name="Martin F.M."/>
        </authorList>
    </citation>
    <scope>NUCLEOTIDE SEQUENCE [LARGE SCALE GENOMIC DNA]</scope>
    <source>
        <strain evidence="2 3">DAOM 194757</strain>
    </source>
</reference>
<accession>A0A397VFV4</accession>
<evidence type="ECO:0000256" key="1">
    <source>
        <dbReference type="SAM" id="MobiDB-lite"/>
    </source>
</evidence>
<feature type="region of interest" description="Disordered" evidence="1">
    <location>
        <begin position="121"/>
        <end position="175"/>
    </location>
</feature>
<protein>
    <submittedName>
        <fullName evidence="2">Uncharacterized protein</fullName>
    </submittedName>
</protein>
<feature type="region of interest" description="Disordered" evidence="1">
    <location>
        <begin position="38"/>
        <end position="57"/>
    </location>
</feature>
<feature type="compositionally biased region" description="Polar residues" evidence="1">
    <location>
        <begin position="40"/>
        <end position="57"/>
    </location>
</feature>
<dbReference type="Proteomes" id="UP000266673">
    <property type="component" value="Unassembled WGS sequence"/>
</dbReference>
<proteinExistence type="predicted"/>
<name>A0A397VFV4_9GLOM</name>
<sequence>MTAQVDSREPTNFFATDRTFYTITRAASKKISKIRRRISGRNSVRNPGANSLTSDSEYITSSNNAQQKEKVNLFQQEDLYFAGQSTNYKQESPKMENDLLINNEESCDFVTQDLHSTDLTDKEIEQSSTNEQPLKRNSSLGKVKNAVKRLASISRYERKRDSEAYHQDGKTNPFE</sequence>
<evidence type="ECO:0000313" key="3">
    <source>
        <dbReference type="Proteomes" id="UP000266673"/>
    </source>
</evidence>
<keyword evidence="3" id="KW-1185">Reference proteome</keyword>
<feature type="compositionally biased region" description="Polar residues" evidence="1">
    <location>
        <begin position="126"/>
        <end position="140"/>
    </location>
</feature>